<evidence type="ECO:0000313" key="2">
    <source>
        <dbReference type="Proteomes" id="UP000700334"/>
    </source>
</evidence>
<dbReference type="AlphaFoldDB" id="A0A8J6DKD9"/>
<organism evidence="1 2">
    <name type="scientific">Galemys pyrenaicus</name>
    <name type="common">Iberian desman</name>
    <name type="synonym">Pyrenean desman</name>
    <dbReference type="NCBI Taxonomy" id="202257"/>
    <lineage>
        <taxon>Eukaryota</taxon>
        <taxon>Metazoa</taxon>
        <taxon>Chordata</taxon>
        <taxon>Craniata</taxon>
        <taxon>Vertebrata</taxon>
        <taxon>Euteleostomi</taxon>
        <taxon>Mammalia</taxon>
        <taxon>Eutheria</taxon>
        <taxon>Laurasiatheria</taxon>
        <taxon>Eulipotyphla</taxon>
        <taxon>Talpidae</taxon>
        <taxon>Galemys</taxon>
    </lineage>
</organism>
<accession>A0A8J6DKD9</accession>
<keyword evidence="2" id="KW-1185">Reference proteome</keyword>
<proteinExistence type="predicted"/>
<evidence type="ECO:0000313" key="1">
    <source>
        <dbReference type="EMBL" id="KAG8510905.1"/>
    </source>
</evidence>
<dbReference type="Proteomes" id="UP000700334">
    <property type="component" value="Unassembled WGS sequence"/>
</dbReference>
<protein>
    <submittedName>
        <fullName evidence="1">Uncharacterized protein</fullName>
    </submittedName>
</protein>
<sequence>MKLGVLSSVSSNIAKQEELHPLSFLPLPTNSSATPPTPRLVLDPDSLDSDASNLVNAERKELGNPKGISMEELEFQKLFGLFWVRRWIKSPMVSVEKHQSPSLKYGGPSVAHIPPGEPDFQSSLCQLCLGDHTFQRGALPQEKESCSWEAQSGCEGLMSELLAVSDTCQSALLQVSVRNPSTWLGGSSLVWLSFVNSRVNPPEFATNPIAYYIVTLGK</sequence>
<dbReference type="OrthoDB" id="8898397at2759"/>
<name>A0A8J6DKD9_GALPY</name>
<reference evidence="1" key="1">
    <citation type="journal article" date="2021" name="Evol. Appl.">
        <title>The genome of the Pyrenean desman and the effects of bottlenecks and inbreeding on the genomic landscape of an endangered species.</title>
        <authorList>
            <person name="Escoda L."/>
            <person name="Castresana J."/>
        </authorList>
    </citation>
    <scope>NUCLEOTIDE SEQUENCE</scope>
    <source>
        <strain evidence="1">IBE-C5619</strain>
    </source>
</reference>
<dbReference type="EMBL" id="JAGFMF010011861">
    <property type="protein sequence ID" value="KAG8510905.1"/>
    <property type="molecule type" value="Genomic_DNA"/>
</dbReference>
<gene>
    <name evidence="1" type="ORF">J0S82_010590</name>
</gene>
<comment type="caution">
    <text evidence="1">The sequence shown here is derived from an EMBL/GenBank/DDBJ whole genome shotgun (WGS) entry which is preliminary data.</text>
</comment>